<organism evidence="1 2">
    <name type="scientific">Allacma fusca</name>
    <dbReference type="NCBI Taxonomy" id="39272"/>
    <lineage>
        <taxon>Eukaryota</taxon>
        <taxon>Metazoa</taxon>
        <taxon>Ecdysozoa</taxon>
        <taxon>Arthropoda</taxon>
        <taxon>Hexapoda</taxon>
        <taxon>Collembola</taxon>
        <taxon>Symphypleona</taxon>
        <taxon>Sminthuridae</taxon>
        <taxon>Allacma</taxon>
    </lineage>
</organism>
<dbReference type="Proteomes" id="UP000708208">
    <property type="component" value="Unassembled WGS sequence"/>
</dbReference>
<dbReference type="AlphaFoldDB" id="A0A8J2PVJ1"/>
<keyword evidence="2" id="KW-1185">Reference proteome</keyword>
<comment type="caution">
    <text evidence="1">The sequence shown here is derived from an EMBL/GenBank/DDBJ whole genome shotgun (WGS) entry which is preliminary data.</text>
</comment>
<reference evidence="1" key="1">
    <citation type="submission" date="2021-06" db="EMBL/GenBank/DDBJ databases">
        <authorList>
            <person name="Hodson N. C."/>
            <person name="Mongue J. A."/>
            <person name="Jaron S. K."/>
        </authorList>
    </citation>
    <scope>NUCLEOTIDE SEQUENCE</scope>
</reference>
<sequence>FLSSCYAEFHQNASPPIPTAISGSDKRHICCWNLKKCFFHGGIQGHGRLRALVLPWSEM</sequence>
<name>A0A8J2PVJ1_9HEXA</name>
<gene>
    <name evidence="1" type="ORF">AFUS01_LOCUS39655</name>
</gene>
<proteinExistence type="predicted"/>
<protein>
    <submittedName>
        <fullName evidence="1">Uncharacterized protein</fullName>
    </submittedName>
</protein>
<accession>A0A8J2PVJ1</accession>
<evidence type="ECO:0000313" key="2">
    <source>
        <dbReference type="Proteomes" id="UP000708208"/>
    </source>
</evidence>
<dbReference type="EMBL" id="CAJVCH010553052">
    <property type="protein sequence ID" value="CAG7829812.1"/>
    <property type="molecule type" value="Genomic_DNA"/>
</dbReference>
<feature type="non-terminal residue" evidence="1">
    <location>
        <position position="1"/>
    </location>
</feature>
<evidence type="ECO:0000313" key="1">
    <source>
        <dbReference type="EMBL" id="CAG7829812.1"/>
    </source>
</evidence>